<dbReference type="Pfam" id="PF19580">
    <property type="entry name" value="Exo_endo_phos_3"/>
    <property type="match status" value="1"/>
</dbReference>
<dbReference type="InterPro" id="IPR005135">
    <property type="entry name" value="Endo/exonuclease/phosphatase"/>
</dbReference>
<feature type="domain" description="Gram-positive cocci surface proteins LPxTG" evidence="10">
    <location>
        <begin position="1604"/>
        <end position="1637"/>
    </location>
</feature>
<evidence type="ECO:0000256" key="2">
    <source>
        <dbReference type="ARBA" id="ARBA00022512"/>
    </source>
</evidence>
<feature type="domain" description="5'-Nucleotidase C-terminal" evidence="11">
    <location>
        <begin position="1349"/>
        <end position="1497"/>
    </location>
</feature>
<dbReference type="PANTHER" id="PTHR42834">
    <property type="entry name" value="ENDONUCLEASE/EXONUCLEASE/PHOSPHATASE FAMILY PROTEIN (AFU_ORTHOLOGUE AFUA_3G09210)"/>
    <property type="match status" value="1"/>
</dbReference>
<keyword evidence="4 8" id="KW-0732">Signal</keyword>
<dbReference type="NCBIfam" id="TIGR01167">
    <property type="entry name" value="LPXTG_anchor"/>
    <property type="match status" value="1"/>
</dbReference>
<accession>A0A1I0YCS5</accession>
<sequence length="1646" mass="179568">MRARIRKKYFSIMMVFVLMVSMLTPAAGPLGNDALAADGTLTVGEAIEQDNDGSEQTVRGHVVGYVLSSDNVSQTDFNDDYNVALADEADETDPDQMLYVQVTDDFRSEFGLKTNPDNLGEEIVVTGTLNEYHSHNGLKEPNDMRFASEEPEEPDDPLEIQTIAEVRDQATGEAKTKGVVTAKLNNTIQIQDDTAAIAVRPTSLDVQMGDEITVIGSLDDYRGLLQLNNATIGDKAEGSVIPDPLSITGGELENHQSKLAVIENVTLTDVHDAGDWANYTAEDDAGNTFVVRDETGELTLKTDVTYDAITGVVTQFDSDQQIIPRSQSDIVGDTSAVQPVTASPEPGVIPTGTDVTLETATDGADILYTTDGSDPSENGERYAGAITVDEDVTIKAIAEKEGLTTNETAEFSYSVYDSENGVMIHDIQGKSHASPMDGSTVQDVEGIVTYEYEIRDSNYFHMQTPEEDYDGNEKTSEGIVVYTGNSNDVEVGDLVSVTGEVDEYHIDGYEDRAETDLSVTELVALDDQGGVVDVMENDVNLPSAVEITSSDIPEEIVGEDGFDSFEPANYAIDYWESIEGMRVEVAPSRAVAPQEHGDLVVATEEFMPENSTENGGIRLTDEGPNAQTIQFKLHPNGDARDFAVKTGDKFTETVDGVVNYGYGNYKVYADLEDAESVFEEGDTKPEQTSIVKDEDKLTVATYNVENFSANDRETSPQKAESIARAFVSDMNIPDIVGIVEVQDNNGQDEGPQDADASESYQRLIDEIKNQGGPDYDYANIDPAYNQDGGAPHGNIRVGFLYNPERVSLMDGDAGTSTEATDYVDEQLTLNPGRISPNADALEDTRKPLAAQFNFNGESVVVVANHFNSKSGDDGAFGQNQPPELKSEPQRRELAKIVHEFVTDIKADNPDENVMVLGDMNDFEFSEPLDILEGEELTNKIMSVPEDERYTYVYQGNSQVLDHVLVSDHLAEATEVDILHVNSDFTDMHGRASDHDPIMTQIDLQDTEESDTPFDFSIMHMNDTHAHVESLPKMITAIKDFRKENPDSLLLHGGDVFSGTLYFNEFNGQADLELLNMMEMDAMVFGNHEFDLGGTEGGHESLSKFVENAAFPFLGTNIDFSQDPHMKELETNQPLVDSPENGQIYNSIVKNIEGEQVGIFGLTTEDTENIANPEDVTFADYKETTEQTVQAFEDAGIDKIVALNHLGFDSAPEVGNDLRLAEEVDGIDVIVGGHSHSELDEPEIVPQEQASSQVVMQDEEGDAKAPTVIVQAGQYAEHLGTLDVTFDDNGVVTAYEGELLDVGEYAEDPEAAEVLKPYKEAIFDKMTEEIGAVAKQELTNPRQDEPGDDSVRANETELGNLITDAMLAKAQEKYPETVIAFQNGGGIRAPIDEGPITTGEVMSVLPFGNNPVIATLTGQEIKDILEHSVRQAPAENGGFLHVSGMRFYYDSEKEPGSRIVQMYVQNDGEWVEMQPDKEYHVTTNGFTGQGGDGFETFAQAYDEGRVKDIGESDWGQLVEYMVEEEYLDGIVDPEREGRIVDLKGEDFTGLPNNPEDPGENEDPGDDNGNNGSGDDSGSNQDGMLPGEDDDPSGHGMIPGDRSGDGATLPDTATNMFTFLLIGSMLLAAGGMILLYRRRHFGNTSDET</sequence>
<dbReference type="InterPro" id="IPR004843">
    <property type="entry name" value="Calcineurin-like_PHP"/>
</dbReference>
<evidence type="ECO:0000256" key="8">
    <source>
        <dbReference type="SAM" id="SignalP"/>
    </source>
</evidence>
<feature type="region of interest" description="Disordered" evidence="6">
    <location>
        <begin position="134"/>
        <end position="155"/>
    </location>
</feature>
<feature type="region of interest" description="Disordered" evidence="6">
    <location>
        <begin position="1541"/>
        <end position="1607"/>
    </location>
</feature>
<dbReference type="InterPro" id="IPR036691">
    <property type="entry name" value="Endo/exonu/phosph_ase_sf"/>
</dbReference>
<keyword evidence="2" id="KW-0134">Cell wall</keyword>
<keyword evidence="7" id="KW-1133">Transmembrane helix</keyword>
<feature type="compositionally biased region" description="Acidic residues" evidence="6">
    <location>
        <begin position="1555"/>
        <end position="1564"/>
    </location>
</feature>
<reference evidence="15 16" key="1">
    <citation type="submission" date="2016-10" db="EMBL/GenBank/DDBJ databases">
        <authorList>
            <person name="de Groot N.N."/>
        </authorList>
    </citation>
    <scope>NUCLEOTIDE SEQUENCE [LARGE SCALE GENOMIC DNA]</scope>
    <source>
        <strain evidence="15 16">CGMCC 1.3702</strain>
    </source>
</reference>
<proteinExistence type="predicted"/>
<keyword evidence="7" id="KW-0472">Membrane</keyword>
<protein>
    <submittedName>
        <fullName evidence="15">LPXTG-motif cell wall anchor domain-containing protein</fullName>
    </submittedName>
</protein>
<dbReference type="Gene3D" id="3.60.21.10">
    <property type="match status" value="1"/>
</dbReference>
<dbReference type="Pfam" id="PF02872">
    <property type="entry name" value="5_nucleotid_C"/>
    <property type="match status" value="1"/>
</dbReference>
<dbReference type="InterPro" id="IPR019931">
    <property type="entry name" value="LPXTG_anchor"/>
</dbReference>
<evidence type="ECO:0000256" key="3">
    <source>
        <dbReference type="ARBA" id="ARBA00022525"/>
    </source>
</evidence>
<evidence type="ECO:0000256" key="5">
    <source>
        <dbReference type="ARBA" id="ARBA00023088"/>
    </source>
</evidence>
<dbReference type="Pfam" id="PF19886">
    <property type="entry name" value="DUF6359"/>
    <property type="match status" value="1"/>
</dbReference>
<dbReference type="EMBL" id="FOJW01000007">
    <property type="protein sequence ID" value="SFB11195.1"/>
    <property type="molecule type" value="Genomic_DNA"/>
</dbReference>
<feature type="chain" id="PRO_5039449305" evidence="8">
    <location>
        <begin position="27"/>
        <end position="1646"/>
    </location>
</feature>
<comment type="subcellular location">
    <subcellularLocation>
        <location evidence="1">Secreted</location>
        <location evidence="1">Cell wall</location>
        <topology evidence="1">Peptidoglycan-anchor</topology>
    </subcellularLocation>
</comment>
<keyword evidence="7" id="KW-0812">Transmembrane</keyword>
<feature type="region of interest" description="Disordered" evidence="6">
    <location>
        <begin position="870"/>
        <end position="889"/>
    </location>
</feature>
<dbReference type="SUPFAM" id="SSF55816">
    <property type="entry name" value="5'-nucleotidase (syn. UDP-sugar hydrolase), C-terminal domain"/>
    <property type="match status" value="1"/>
</dbReference>
<feature type="domain" description="Calcineurin-like phosphoesterase" evidence="9">
    <location>
        <begin position="1016"/>
        <end position="1236"/>
    </location>
</feature>
<feature type="compositionally biased region" description="Basic and acidic residues" evidence="6">
    <location>
        <begin position="134"/>
        <end position="148"/>
    </location>
</feature>
<dbReference type="InterPro" id="IPR045939">
    <property type="entry name" value="YhcR_N"/>
</dbReference>
<dbReference type="InterPro" id="IPR006179">
    <property type="entry name" value="5_nucleotidase/apyrase"/>
</dbReference>
<feature type="compositionally biased region" description="Low complexity" evidence="6">
    <location>
        <begin position="1565"/>
        <end position="1581"/>
    </location>
</feature>
<dbReference type="Proteomes" id="UP000198642">
    <property type="component" value="Unassembled WGS sequence"/>
</dbReference>
<dbReference type="InterPro" id="IPR036907">
    <property type="entry name" value="5'-Nucleotdase_C_sf"/>
</dbReference>
<dbReference type="CDD" id="cd10283">
    <property type="entry name" value="MnuA_DNase1-like"/>
    <property type="match status" value="1"/>
</dbReference>
<evidence type="ECO:0000259" key="12">
    <source>
        <dbReference type="Pfam" id="PF13290"/>
    </source>
</evidence>
<dbReference type="Gene3D" id="3.60.10.10">
    <property type="entry name" value="Endonuclease/exonuclease/phosphatase"/>
    <property type="match status" value="1"/>
</dbReference>
<feature type="domain" description="GH29D-like beta-sandwich" evidence="12">
    <location>
        <begin position="344"/>
        <end position="407"/>
    </location>
</feature>
<feature type="signal peptide" evidence="8">
    <location>
        <begin position="1"/>
        <end position="26"/>
    </location>
</feature>
<dbReference type="CDD" id="cd04486">
    <property type="entry name" value="YhcR_OBF_like"/>
    <property type="match status" value="1"/>
</dbReference>
<dbReference type="Gene3D" id="3.90.780.10">
    <property type="entry name" value="5'-Nucleotidase, C-terminal domain"/>
    <property type="match status" value="1"/>
</dbReference>
<evidence type="ECO:0000259" key="11">
    <source>
        <dbReference type="Pfam" id="PF02872"/>
    </source>
</evidence>
<dbReference type="SUPFAM" id="SSF56219">
    <property type="entry name" value="DNase I-like"/>
    <property type="match status" value="1"/>
</dbReference>
<dbReference type="PANTHER" id="PTHR42834:SF1">
    <property type="entry name" value="ENDONUCLEASE_EXONUCLEASE_PHOSPHATASE FAMILY PROTEIN (AFU_ORTHOLOGUE AFUA_3G09210)"/>
    <property type="match status" value="1"/>
</dbReference>
<keyword evidence="5" id="KW-0572">Peptidoglycan-anchor</keyword>
<dbReference type="InterPro" id="IPR008334">
    <property type="entry name" value="5'-Nucleotdase_C"/>
</dbReference>
<dbReference type="InterPro" id="IPR029052">
    <property type="entry name" value="Metallo-depent_PP-like"/>
</dbReference>
<dbReference type="GO" id="GO:0016787">
    <property type="term" value="F:hydrolase activity"/>
    <property type="evidence" value="ECO:0007669"/>
    <property type="project" value="InterPro"/>
</dbReference>
<dbReference type="SUPFAM" id="SSF56300">
    <property type="entry name" value="Metallo-dependent phosphatases"/>
    <property type="match status" value="1"/>
</dbReference>
<dbReference type="RefSeq" id="WP_090237292.1">
    <property type="nucleotide sequence ID" value="NZ_FOJW01000007.1"/>
</dbReference>
<dbReference type="GO" id="GO:0009166">
    <property type="term" value="P:nucleotide catabolic process"/>
    <property type="evidence" value="ECO:0007669"/>
    <property type="project" value="InterPro"/>
</dbReference>
<evidence type="ECO:0000313" key="16">
    <source>
        <dbReference type="Proteomes" id="UP000198642"/>
    </source>
</evidence>
<keyword evidence="3" id="KW-0964">Secreted</keyword>
<evidence type="ECO:0000256" key="7">
    <source>
        <dbReference type="SAM" id="Phobius"/>
    </source>
</evidence>
<evidence type="ECO:0000259" key="13">
    <source>
        <dbReference type="Pfam" id="PF19580"/>
    </source>
</evidence>
<feature type="transmembrane region" description="Helical" evidence="7">
    <location>
        <begin position="1614"/>
        <end position="1634"/>
    </location>
</feature>
<dbReference type="STRING" id="237679.SAMN04488072_10773"/>
<evidence type="ECO:0000259" key="9">
    <source>
        <dbReference type="Pfam" id="PF00149"/>
    </source>
</evidence>
<evidence type="ECO:0000313" key="15">
    <source>
        <dbReference type="EMBL" id="SFB11195.1"/>
    </source>
</evidence>
<dbReference type="OrthoDB" id="9801679at2"/>
<dbReference type="PRINTS" id="PR01607">
    <property type="entry name" value="APYRASEFAMLY"/>
</dbReference>
<evidence type="ECO:0000256" key="1">
    <source>
        <dbReference type="ARBA" id="ARBA00004168"/>
    </source>
</evidence>
<organism evidence="15 16">
    <name type="scientific">Lentibacillus halodurans</name>
    <dbReference type="NCBI Taxonomy" id="237679"/>
    <lineage>
        <taxon>Bacteria</taxon>
        <taxon>Bacillati</taxon>
        <taxon>Bacillota</taxon>
        <taxon>Bacilli</taxon>
        <taxon>Bacillales</taxon>
        <taxon>Bacillaceae</taxon>
        <taxon>Lentibacillus</taxon>
    </lineage>
</organism>
<dbReference type="Pfam" id="PF13290">
    <property type="entry name" value="CHB_HEX_C_1"/>
    <property type="match status" value="1"/>
</dbReference>
<name>A0A1I0YCS5_9BACI</name>
<feature type="domain" description="Endonuclease YhcR N-terminal" evidence="14">
    <location>
        <begin position="41"/>
        <end position="146"/>
    </location>
</feature>
<dbReference type="Pfam" id="PF00746">
    <property type="entry name" value="Gram_pos_anchor"/>
    <property type="match status" value="1"/>
</dbReference>
<feature type="domain" description="Endonuclease/exonuclease/phosphatase" evidence="13">
    <location>
        <begin position="842"/>
        <end position="975"/>
    </location>
</feature>
<gene>
    <name evidence="15" type="ORF">SAMN04488072_10773</name>
</gene>
<evidence type="ECO:0000256" key="4">
    <source>
        <dbReference type="ARBA" id="ARBA00022729"/>
    </source>
</evidence>
<dbReference type="InterPro" id="IPR059177">
    <property type="entry name" value="GH29D-like_dom"/>
</dbReference>
<dbReference type="Pfam" id="PF00149">
    <property type="entry name" value="Metallophos"/>
    <property type="match status" value="1"/>
</dbReference>
<evidence type="ECO:0000256" key="6">
    <source>
        <dbReference type="SAM" id="MobiDB-lite"/>
    </source>
</evidence>
<evidence type="ECO:0000259" key="10">
    <source>
        <dbReference type="Pfam" id="PF00746"/>
    </source>
</evidence>
<keyword evidence="16" id="KW-1185">Reference proteome</keyword>
<evidence type="ECO:0000259" key="14">
    <source>
        <dbReference type="Pfam" id="PF19886"/>
    </source>
</evidence>